<dbReference type="Proteomes" id="UP000661858">
    <property type="component" value="Unassembled WGS sequence"/>
</dbReference>
<protein>
    <recommendedName>
        <fullName evidence="3">EcsC family protein</fullName>
    </recommendedName>
</protein>
<proteinExistence type="predicted"/>
<name>A0A937EJY2_9ACTN</name>
<organism evidence="1 2">
    <name type="scientific">Streptomyces actinomycinicus</name>
    <dbReference type="NCBI Taxonomy" id="1695166"/>
    <lineage>
        <taxon>Bacteria</taxon>
        <taxon>Bacillati</taxon>
        <taxon>Actinomycetota</taxon>
        <taxon>Actinomycetes</taxon>
        <taxon>Kitasatosporales</taxon>
        <taxon>Streptomycetaceae</taxon>
        <taxon>Streptomyces</taxon>
    </lineage>
</organism>
<accession>A0A937EJY2</accession>
<reference evidence="1" key="1">
    <citation type="submission" date="2021-01" db="EMBL/GenBank/DDBJ databases">
        <title>WGS of actinomycetes isolated from Thailand.</title>
        <authorList>
            <person name="Thawai C."/>
        </authorList>
    </citation>
    <scope>NUCLEOTIDE SEQUENCE</scope>
    <source>
        <strain evidence="1">RCU-197</strain>
    </source>
</reference>
<keyword evidence="2" id="KW-1185">Reference proteome</keyword>
<comment type="caution">
    <text evidence="1">The sequence shown here is derived from an EMBL/GenBank/DDBJ whole genome shotgun (WGS) entry which is preliminary data.</text>
</comment>
<evidence type="ECO:0008006" key="3">
    <source>
        <dbReference type="Google" id="ProtNLM"/>
    </source>
</evidence>
<dbReference type="RefSeq" id="WP_201836171.1">
    <property type="nucleotide sequence ID" value="NZ_JAERRK010000007.1"/>
</dbReference>
<gene>
    <name evidence="1" type="ORF">JK359_16250</name>
</gene>
<sequence>MGAQDFGPLGGSFEFIHQNLDGFKIKQQVDERGIEGYINHCARLAAATGAATGAGGGLTLALGIPADMANTVTQQFKVTLAVIYHRTGRYAIGFREFMKIVGLSLGVEVGAKGLEYLVLKAAQEILKRLGAGVAGRMVPLFGAAIGAGLNYAFIRGIGATLLAFADDIFDEPTEGSAEHQAA</sequence>
<evidence type="ECO:0000313" key="2">
    <source>
        <dbReference type="Proteomes" id="UP000661858"/>
    </source>
</evidence>
<dbReference type="EMBL" id="JAERRK010000007">
    <property type="protein sequence ID" value="MBL1083506.1"/>
    <property type="molecule type" value="Genomic_DNA"/>
</dbReference>
<evidence type="ECO:0000313" key="1">
    <source>
        <dbReference type="EMBL" id="MBL1083506.1"/>
    </source>
</evidence>
<dbReference type="AlphaFoldDB" id="A0A937EJY2"/>